<dbReference type="AlphaFoldDB" id="A0A061DV25"/>
<dbReference type="Proteomes" id="UP000026915">
    <property type="component" value="Chromosome 1"/>
</dbReference>
<reference evidence="2 3" key="1">
    <citation type="journal article" date="2013" name="Genome Biol.">
        <title>The genome sequence of the most widely cultivated cacao type and its use to identify candidate genes regulating pod color.</title>
        <authorList>
            <person name="Motamayor J.C."/>
            <person name="Mockaitis K."/>
            <person name="Schmutz J."/>
            <person name="Haiminen N."/>
            <person name="Iii D.L."/>
            <person name="Cornejo O."/>
            <person name="Findley S.D."/>
            <person name="Zheng P."/>
            <person name="Utro F."/>
            <person name="Royaert S."/>
            <person name="Saski C."/>
            <person name="Jenkins J."/>
            <person name="Podicheti R."/>
            <person name="Zhao M."/>
            <person name="Scheffler B.E."/>
            <person name="Stack J.C."/>
            <person name="Feltus F.A."/>
            <person name="Mustiga G.M."/>
            <person name="Amores F."/>
            <person name="Phillips W."/>
            <person name="Marelli J.P."/>
            <person name="May G.D."/>
            <person name="Shapiro H."/>
            <person name="Ma J."/>
            <person name="Bustamante C.D."/>
            <person name="Schnell R.J."/>
            <person name="Main D."/>
            <person name="Gilbert D."/>
            <person name="Parida L."/>
            <person name="Kuhn D.N."/>
        </authorList>
    </citation>
    <scope>NUCLEOTIDE SEQUENCE [LARGE SCALE GENOMIC DNA]</scope>
    <source>
        <strain evidence="3">cv. Matina 1-6</strain>
    </source>
</reference>
<evidence type="ECO:0000313" key="2">
    <source>
        <dbReference type="EMBL" id="EOX96639.1"/>
    </source>
</evidence>
<accession>A0A061DV25</accession>
<feature type="transmembrane region" description="Helical" evidence="1">
    <location>
        <begin position="6"/>
        <end position="31"/>
    </location>
</feature>
<gene>
    <name evidence="2" type="ORF">TCM_005847</name>
</gene>
<keyword evidence="1" id="KW-0472">Membrane</keyword>
<keyword evidence="1" id="KW-0812">Transmembrane</keyword>
<keyword evidence="1" id="KW-1133">Transmembrane helix</keyword>
<dbReference type="EMBL" id="CM001879">
    <property type="protein sequence ID" value="EOX96639.1"/>
    <property type="molecule type" value="Genomic_DNA"/>
</dbReference>
<proteinExistence type="predicted"/>
<organism evidence="2 3">
    <name type="scientific">Theobroma cacao</name>
    <name type="common">Cacao</name>
    <name type="synonym">Cocoa</name>
    <dbReference type="NCBI Taxonomy" id="3641"/>
    <lineage>
        <taxon>Eukaryota</taxon>
        <taxon>Viridiplantae</taxon>
        <taxon>Streptophyta</taxon>
        <taxon>Embryophyta</taxon>
        <taxon>Tracheophyta</taxon>
        <taxon>Spermatophyta</taxon>
        <taxon>Magnoliopsida</taxon>
        <taxon>eudicotyledons</taxon>
        <taxon>Gunneridae</taxon>
        <taxon>Pentapetalae</taxon>
        <taxon>rosids</taxon>
        <taxon>malvids</taxon>
        <taxon>Malvales</taxon>
        <taxon>Malvaceae</taxon>
        <taxon>Byttnerioideae</taxon>
        <taxon>Theobroma</taxon>
    </lineage>
</organism>
<name>A0A061DV25_THECC</name>
<evidence type="ECO:0000313" key="3">
    <source>
        <dbReference type="Proteomes" id="UP000026915"/>
    </source>
</evidence>
<sequence length="79" mass="8410">MESTLGFGFVLVLWCCGLGAGGLVGPVLFILQYKNGKMTRKMEVESDLIFGGRGGGLVFGKVPQINCQALLLGESNPFE</sequence>
<protein>
    <submittedName>
        <fullName evidence="2">Uncharacterized protein</fullName>
    </submittedName>
</protein>
<dbReference type="HOGENOM" id="CLU_2610823_0_0_1"/>
<dbReference type="Gramene" id="EOX96639">
    <property type="protein sequence ID" value="EOX96639"/>
    <property type="gene ID" value="TCM_005847"/>
</dbReference>
<keyword evidence="3" id="KW-1185">Reference proteome</keyword>
<dbReference type="InParanoid" id="A0A061DV25"/>
<evidence type="ECO:0000256" key="1">
    <source>
        <dbReference type="SAM" id="Phobius"/>
    </source>
</evidence>